<sequence length="51" mass="6159">MRNKEYGKTEIIERERNNIPSLRDLFIDQTEKIELLFLDRYNLGNFPSSIK</sequence>
<protein>
    <submittedName>
        <fullName evidence="1">Uncharacterized protein</fullName>
    </submittedName>
</protein>
<organism evidence="1 2">
    <name type="scientific">Flavobacterium nitrogenifigens</name>
    <dbReference type="NCBI Taxonomy" id="1617283"/>
    <lineage>
        <taxon>Bacteria</taxon>
        <taxon>Pseudomonadati</taxon>
        <taxon>Bacteroidota</taxon>
        <taxon>Flavobacteriia</taxon>
        <taxon>Flavobacteriales</taxon>
        <taxon>Flavobacteriaceae</taxon>
        <taxon>Flavobacterium</taxon>
    </lineage>
</organism>
<dbReference type="AlphaFoldDB" id="A0A7W7J1R4"/>
<proteinExistence type="predicted"/>
<comment type="caution">
    <text evidence="1">The sequence shown here is derived from an EMBL/GenBank/DDBJ whole genome shotgun (WGS) entry which is preliminary data.</text>
</comment>
<reference evidence="1 2" key="1">
    <citation type="submission" date="2020-08" db="EMBL/GenBank/DDBJ databases">
        <title>Functional genomics of gut bacteria from endangered species of beetles.</title>
        <authorList>
            <person name="Carlos-Shanley C."/>
        </authorList>
    </citation>
    <scope>NUCLEOTIDE SEQUENCE [LARGE SCALE GENOMIC DNA]</scope>
    <source>
        <strain evidence="1 2">S00142</strain>
    </source>
</reference>
<dbReference type="Proteomes" id="UP000561681">
    <property type="component" value="Unassembled WGS sequence"/>
</dbReference>
<evidence type="ECO:0000313" key="2">
    <source>
        <dbReference type="Proteomes" id="UP000561681"/>
    </source>
</evidence>
<accession>A0A7W7J1R4</accession>
<dbReference type="EMBL" id="JACHLD010000012">
    <property type="protein sequence ID" value="MBB4804623.1"/>
    <property type="molecule type" value="Genomic_DNA"/>
</dbReference>
<dbReference type="RefSeq" id="WP_184168026.1">
    <property type="nucleotide sequence ID" value="NZ_JACHLD010000012.1"/>
</dbReference>
<gene>
    <name evidence="1" type="ORF">HNP37_004720</name>
</gene>
<keyword evidence="2" id="KW-1185">Reference proteome</keyword>
<evidence type="ECO:0000313" key="1">
    <source>
        <dbReference type="EMBL" id="MBB4804623.1"/>
    </source>
</evidence>
<name>A0A7W7J1R4_9FLAO</name>